<dbReference type="InterPro" id="IPR036388">
    <property type="entry name" value="WH-like_DNA-bd_sf"/>
</dbReference>
<dbReference type="AlphaFoldDB" id="A0A6B2L8F4"/>
<dbReference type="Pfam" id="PF01399">
    <property type="entry name" value="PCI"/>
    <property type="match status" value="1"/>
</dbReference>
<evidence type="ECO:0000256" key="1">
    <source>
        <dbReference type="ARBA" id="ARBA00008482"/>
    </source>
</evidence>
<sequence length="334" mass="38383">MQRLVQEQDLVLEKGNRVEIESFYAILSTFAKVPLFKDLLQKIIEHLTKNKETKKLERLSTLSHLYNFWTDSSMRYQLLVAILEYAQVSDQTSAVEVLFDGIDTRLKELSLNNQQKRKIYSVLLSHIQNGDWASSYVLDIWVKYYSTFEANEITKEVTQEAKKTVIYFLKDQQKLSLDMLLETAVVKSLKNTTELALLEIVSDKQYNDYVAFYKKNAKAVDALGLNNNDLQNKMRLLTLTSLASSKSVITFDEVTKLLSIPPAEVEMFVVEAITSDFISARIDQVAKTIIVRHADARAFNKAEWVKLDAKIEKWAGNIQNLLKVVQSVKEKREV</sequence>
<organism evidence="3">
    <name type="scientific">Arcella intermedia</name>
    <dbReference type="NCBI Taxonomy" id="1963864"/>
    <lineage>
        <taxon>Eukaryota</taxon>
        <taxon>Amoebozoa</taxon>
        <taxon>Tubulinea</taxon>
        <taxon>Elardia</taxon>
        <taxon>Arcellinida</taxon>
        <taxon>Sphaerothecina</taxon>
        <taxon>Arcellidae</taxon>
        <taxon>Arcella</taxon>
    </lineage>
</organism>
<comment type="similarity">
    <text evidence="1">Belongs to the CSN7/EIF3M family. CSN7 subfamily.</text>
</comment>
<dbReference type="InterPro" id="IPR000717">
    <property type="entry name" value="PCI_dom"/>
</dbReference>
<dbReference type="InterPro" id="IPR036390">
    <property type="entry name" value="WH_DNA-bd_sf"/>
</dbReference>
<dbReference type="Gene3D" id="1.10.10.10">
    <property type="entry name" value="Winged helix-like DNA-binding domain superfamily/Winged helix DNA-binding domain"/>
    <property type="match status" value="1"/>
</dbReference>
<reference evidence="3" key="1">
    <citation type="journal article" date="2020" name="J. Eukaryot. Microbiol.">
        <title>De novo Sequencing, Assembly and Annotation of the Transcriptome for the Free-Living Testate Amoeba Arcella intermedia.</title>
        <authorList>
            <person name="Ribeiro G.M."/>
            <person name="Porfirio-Sousa A.L."/>
            <person name="Maurer-Alcala X.X."/>
            <person name="Katz L.A."/>
            <person name="Lahr D.J.G."/>
        </authorList>
    </citation>
    <scope>NUCLEOTIDE SEQUENCE</scope>
</reference>
<protein>
    <recommendedName>
        <fullName evidence="2">PCI domain-containing protein</fullName>
    </recommendedName>
</protein>
<dbReference type="InterPro" id="IPR045237">
    <property type="entry name" value="COPS7/eIF3m"/>
</dbReference>
<dbReference type="PROSITE" id="PS50250">
    <property type="entry name" value="PCI"/>
    <property type="match status" value="1"/>
</dbReference>
<accession>A0A6B2L8F4</accession>
<dbReference type="GO" id="GO:0002183">
    <property type="term" value="P:cytoplasmic translational initiation"/>
    <property type="evidence" value="ECO:0007669"/>
    <property type="project" value="TreeGrafter"/>
</dbReference>
<dbReference type="PANTHER" id="PTHR15350:SF2">
    <property type="entry name" value="EUKARYOTIC TRANSLATION INITIATION FACTOR 3 SUBUNIT M"/>
    <property type="match status" value="1"/>
</dbReference>
<proteinExistence type="inferred from homology"/>
<evidence type="ECO:0000259" key="2">
    <source>
        <dbReference type="PROSITE" id="PS50250"/>
    </source>
</evidence>
<feature type="domain" description="PCI" evidence="2">
    <location>
        <begin position="133"/>
        <end position="296"/>
    </location>
</feature>
<dbReference type="SUPFAM" id="SSF46785">
    <property type="entry name" value="Winged helix' DNA-binding domain"/>
    <property type="match status" value="1"/>
</dbReference>
<dbReference type="EMBL" id="GIBP01004148">
    <property type="protein sequence ID" value="NDV33117.1"/>
    <property type="molecule type" value="Transcribed_RNA"/>
</dbReference>
<dbReference type="GO" id="GO:0005852">
    <property type="term" value="C:eukaryotic translation initiation factor 3 complex"/>
    <property type="evidence" value="ECO:0007669"/>
    <property type="project" value="TreeGrafter"/>
</dbReference>
<name>A0A6B2L8F4_9EUKA</name>
<dbReference type="PANTHER" id="PTHR15350">
    <property type="entry name" value="COP9 SIGNALOSOME COMPLEX SUBUNIT 7/DENDRITIC CELL PROTEIN GA17"/>
    <property type="match status" value="1"/>
</dbReference>
<dbReference type="SMART" id="SM00088">
    <property type="entry name" value="PINT"/>
    <property type="match status" value="1"/>
</dbReference>
<evidence type="ECO:0000313" key="3">
    <source>
        <dbReference type="EMBL" id="NDV33117.1"/>
    </source>
</evidence>